<organism evidence="2 3">
    <name type="scientific">Delitschia confertaspora ATCC 74209</name>
    <dbReference type="NCBI Taxonomy" id="1513339"/>
    <lineage>
        <taxon>Eukaryota</taxon>
        <taxon>Fungi</taxon>
        <taxon>Dikarya</taxon>
        <taxon>Ascomycota</taxon>
        <taxon>Pezizomycotina</taxon>
        <taxon>Dothideomycetes</taxon>
        <taxon>Pleosporomycetidae</taxon>
        <taxon>Pleosporales</taxon>
        <taxon>Delitschiaceae</taxon>
        <taxon>Delitschia</taxon>
    </lineage>
</organism>
<protein>
    <recommendedName>
        <fullName evidence="4">BTB domain-containing protein</fullName>
    </recommendedName>
</protein>
<gene>
    <name evidence="2" type="ORF">GQ43DRAFT_474960</name>
</gene>
<dbReference type="PANTHER" id="PTHR38119:SF2">
    <property type="entry name" value="TRANSCRIPTION FACTOR DOMAIN-CONTAINING PROTEIN"/>
    <property type="match status" value="1"/>
</dbReference>
<dbReference type="EMBL" id="ML994180">
    <property type="protein sequence ID" value="KAF2197990.1"/>
    <property type="molecule type" value="Genomic_DNA"/>
</dbReference>
<dbReference type="Proteomes" id="UP000799536">
    <property type="component" value="Unassembled WGS sequence"/>
</dbReference>
<sequence length="405" mass="44911">MEPEDVEISLGVGRRYKLHSGVLARNSTLFAEFLTEANAAKLAPRAKSAGVTTRRMIELQKLPSDDNPAGKLGVVKLNHLGEPIDRQPVLLLNENGKVPIKVFDHYENILNAMNGEDIKISDVDMTNALGDAVEIIQIAEYLGAVQVISKPIDIVLFTQGQVLFRSIAAHHGLGSAWPTASISDDRKKAMEKSIRDVCIKHHGKLNEKRKRLETTISLSTLVDSLCHDKSFPSAARSTPKTPSGMLSPDGGYELYKQLGTAGEAYMDKSAINQFHIKFPMTKKAMNVLENHLLKIKECVKDVVDRHEILSTNCQLDVHRYEVRYEVHYLTCVELDKSDFPWIGKENELRGSARRLAYNLAAGENRGVSVTSDSAQNGVKRNRIQGGEDEDLDGNLDNKRSKNDAS</sequence>
<proteinExistence type="predicted"/>
<evidence type="ECO:0000313" key="3">
    <source>
        <dbReference type="Proteomes" id="UP000799536"/>
    </source>
</evidence>
<feature type="compositionally biased region" description="Polar residues" evidence="1">
    <location>
        <begin position="367"/>
        <end position="378"/>
    </location>
</feature>
<keyword evidence="3" id="KW-1185">Reference proteome</keyword>
<feature type="compositionally biased region" description="Basic and acidic residues" evidence="1">
    <location>
        <begin position="395"/>
        <end position="405"/>
    </location>
</feature>
<name>A0A9P4MVG2_9PLEO</name>
<dbReference type="OrthoDB" id="2129688at2759"/>
<comment type="caution">
    <text evidence="2">The sequence shown here is derived from an EMBL/GenBank/DDBJ whole genome shotgun (WGS) entry which is preliminary data.</text>
</comment>
<feature type="region of interest" description="Disordered" evidence="1">
    <location>
        <begin position="367"/>
        <end position="405"/>
    </location>
</feature>
<reference evidence="2" key="1">
    <citation type="journal article" date="2020" name="Stud. Mycol.">
        <title>101 Dothideomycetes genomes: a test case for predicting lifestyles and emergence of pathogens.</title>
        <authorList>
            <person name="Haridas S."/>
            <person name="Albert R."/>
            <person name="Binder M."/>
            <person name="Bloem J."/>
            <person name="Labutti K."/>
            <person name="Salamov A."/>
            <person name="Andreopoulos B."/>
            <person name="Baker S."/>
            <person name="Barry K."/>
            <person name="Bills G."/>
            <person name="Bluhm B."/>
            <person name="Cannon C."/>
            <person name="Castanera R."/>
            <person name="Culley D."/>
            <person name="Daum C."/>
            <person name="Ezra D."/>
            <person name="Gonzalez J."/>
            <person name="Henrissat B."/>
            <person name="Kuo A."/>
            <person name="Liang C."/>
            <person name="Lipzen A."/>
            <person name="Lutzoni F."/>
            <person name="Magnuson J."/>
            <person name="Mondo S."/>
            <person name="Nolan M."/>
            <person name="Ohm R."/>
            <person name="Pangilinan J."/>
            <person name="Park H.-J."/>
            <person name="Ramirez L."/>
            <person name="Alfaro M."/>
            <person name="Sun H."/>
            <person name="Tritt A."/>
            <person name="Yoshinaga Y."/>
            <person name="Zwiers L.-H."/>
            <person name="Turgeon B."/>
            <person name="Goodwin S."/>
            <person name="Spatafora J."/>
            <person name="Crous P."/>
            <person name="Grigoriev I."/>
        </authorList>
    </citation>
    <scope>NUCLEOTIDE SEQUENCE</scope>
    <source>
        <strain evidence="2">ATCC 74209</strain>
    </source>
</reference>
<evidence type="ECO:0000313" key="2">
    <source>
        <dbReference type="EMBL" id="KAF2197990.1"/>
    </source>
</evidence>
<accession>A0A9P4MVG2</accession>
<evidence type="ECO:0000256" key="1">
    <source>
        <dbReference type="SAM" id="MobiDB-lite"/>
    </source>
</evidence>
<evidence type="ECO:0008006" key="4">
    <source>
        <dbReference type="Google" id="ProtNLM"/>
    </source>
</evidence>
<dbReference type="PANTHER" id="PTHR38119">
    <property type="entry name" value="BTB DOMAIN-CONTAINING PROTEIN-RELATED"/>
    <property type="match status" value="1"/>
</dbReference>
<dbReference type="AlphaFoldDB" id="A0A9P4MVG2"/>